<name>A0A0C1FQ07_9SPHI</name>
<sequence>MSFNPKVTVAIPVYNVEAHIANCLNSVFDQDYDQIEILIVYDVSDDNSLQVAMDTLVSSKFPFRVIKKNEVDKGIGKSRNIILDNLTGDYLFFIDSDDYIVSHTISLLVKEAELNNADIVAASHRAVDEEGIITKVFQYDEKKVFDNGSFKKHVYVENGYFSVYSWNKLYKTTFLKDNNLRYIHNVVEDAVFSFLEIRHLTKIVLLPDITLDYLIRNTSITNAIMYNDLSLETAEIYISIRDFEYSINNPKIFEDVCSNIDVFNFCYTMIVRDSYKSKRITDQDKPELCRKAFKTPVIGLKDFFSLLLAKKKKFVLLLMIKMLPFRLNMLMVNFYHKRRNF</sequence>
<feature type="domain" description="Glycosyltransferase 2-like" evidence="2">
    <location>
        <begin position="8"/>
        <end position="131"/>
    </location>
</feature>
<dbReference type="Proteomes" id="UP000031246">
    <property type="component" value="Unassembled WGS sequence"/>
</dbReference>
<dbReference type="Gene3D" id="3.90.550.10">
    <property type="entry name" value="Spore Coat Polysaccharide Biosynthesis Protein SpsA, Chain A"/>
    <property type="match status" value="1"/>
</dbReference>
<dbReference type="CDD" id="cd00761">
    <property type="entry name" value="Glyco_tranf_GTA_type"/>
    <property type="match status" value="1"/>
</dbReference>
<dbReference type="InterPro" id="IPR029044">
    <property type="entry name" value="Nucleotide-diphossugar_trans"/>
</dbReference>
<keyword evidence="1" id="KW-1133">Transmembrane helix</keyword>
<accession>A0A0C1FQ07</accession>
<protein>
    <recommendedName>
        <fullName evidence="2">Glycosyltransferase 2-like domain-containing protein</fullName>
    </recommendedName>
</protein>
<evidence type="ECO:0000259" key="2">
    <source>
        <dbReference type="Pfam" id="PF00535"/>
    </source>
</evidence>
<evidence type="ECO:0000256" key="1">
    <source>
        <dbReference type="SAM" id="Phobius"/>
    </source>
</evidence>
<evidence type="ECO:0000313" key="3">
    <source>
        <dbReference type="EMBL" id="KIA93823.1"/>
    </source>
</evidence>
<comment type="caution">
    <text evidence="3">The sequence shown here is derived from an EMBL/GenBank/DDBJ whole genome shotgun (WGS) entry which is preliminary data.</text>
</comment>
<keyword evidence="1" id="KW-0472">Membrane</keyword>
<dbReference type="RefSeq" id="WP_039475853.1">
    <property type="nucleotide sequence ID" value="NZ_JSYN01000012.1"/>
</dbReference>
<dbReference type="SUPFAM" id="SSF53448">
    <property type="entry name" value="Nucleotide-diphospho-sugar transferases"/>
    <property type="match status" value="1"/>
</dbReference>
<proteinExistence type="predicted"/>
<organism evidence="3 4">
    <name type="scientific">Pedobacter kyungheensis</name>
    <dbReference type="NCBI Taxonomy" id="1069985"/>
    <lineage>
        <taxon>Bacteria</taxon>
        <taxon>Pseudomonadati</taxon>
        <taxon>Bacteroidota</taxon>
        <taxon>Sphingobacteriia</taxon>
        <taxon>Sphingobacteriales</taxon>
        <taxon>Sphingobacteriaceae</taxon>
        <taxon>Pedobacter</taxon>
    </lineage>
</organism>
<evidence type="ECO:0000313" key="4">
    <source>
        <dbReference type="Proteomes" id="UP000031246"/>
    </source>
</evidence>
<dbReference type="InterPro" id="IPR001173">
    <property type="entry name" value="Glyco_trans_2-like"/>
</dbReference>
<dbReference type="OrthoDB" id="9802649at2"/>
<dbReference type="AlphaFoldDB" id="A0A0C1FQ07"/>
<dbReference type="Pfam" id="PF00535">
    <property type="entry name" value="Glycos_transf_2"/>
    <property type="match status" value="1"/>
</dbReference>
<keyword evidence="4" id="KW-1185">Reference proteome</keyword>
<keyword evidence="1" id="KW-0812">Transmembrane</keyword>
<gene>
    <name evidence="3" type="ORF">OC25_11195</name>
</gene>
<reference evidence="3 4" key="1">
    <citation type="submission" date="2014-10" db="EMBL/GenBank/DDBJ databases">
        <title>Pedobacter Kyungheensis.</title>
        <authorList>
            <person name="Anderson B.M."/>
            <person name="Newman J.D."/>
        </authorList>
    </citation>
    <scope>NUCLEOTIDE SEQUENCE [LARGE SCALE GENOMIC DNA]</scope>
    <source>
        <strain evidence="3 4">KACC 16221</strain>
    </source>
</reference>
<dbReference type="GO" id="GO:0016758">
    <property type="term" value="F:hexosyltransferase activity"/>
    <property type="evidence" value="ECO:0007669"/>
    <property type="project" value="UniProtKB-ARBA"/>
</dbReference>
<dbReference type="PANTHER" id="PTHR22916">
    <property type="entry name" value="GLYCOSYLTRANSFERASE"/>
    <property type="match status" value="1"/>
</dbReference>
<dbReference type="EMBL" id="JSYN01000012">
    <property type="protein sequence ID" value="KIA93823.1"/>
    <property type="molecule type" value="Genomic_DNA"/>
</dbReference>
<dbReference type="PANTHER" id="PTHR22916:SF3">
    <property type="entry name" value="UDP-GLCNAC:BETAGAL BETA-1,3-N-ACETYLGLUCOSAMINYLTRANSFERASE-LIKE PROTEIN 1"/>
    <property type="match status" value="1"/>
</dbReference>
<feature type="transmembrane region" description="Helical" evidence="1">
    <location>
        <begin position="314"/>
        <end position="335"/>
    </location>
</feature>